<organism evidence="2 3">
    <name type="scientific">Colletotrichum chrysophilum</name>
    <dbReference type="NCBI Taxonomy" id="1836956"/>
    <lineage>
        <taxon>Eukaryota</taxon>
        <taxon>Fungi</taxon>
        <taxon>Dikarya</taxon>
        <taxon>Ascomycota</taxon>
        <taxon>Pezizomycotina</taxon>
        <taxon>Sordariomycetes</taxon>
        <taxon>Hypocreomycetidae</taxon>
        <taxon>Glomerellales</taxon>
        <taxon>Glomerellaceae</taxon>
        <taxon>Colletotrichum</taxon>
        <taxon>Colletotrichum gloeosporioides species complex</taxon>
    </lineage>
</organism>
<feature type="region of interest" description="Disordered" evidence="1">
    <location>
        <begin position="62"/>
        <end position="91"/>
    </location>
</feature>
<evidence type="ECO:0000313" key="3">
    <source>
        <dbReference type="Proteomes" id="UP001243330"/>
    </source>
</evidence>
<evidence type="ECO:0000256" key="1">
    <source>
        <dbReference type="SAM" id="MobiDB-lite"/>
    </source>
</evidence>
<accession>A0AAD9ACC5</accession>
<name>A0AAD9ACC5_9PEZI</name>
<dbReference type="Proteomes" id="UP001243330">
    <property type="component" value="Unassembled WGS sequence"/>
</dbReference>
<gene>
    <name evidence="2" type="ORF">CCHR01_11828</name>
</gene>
<proteinExistence type="predicted"/>
<evidence type="ECO:0000313" key="2">
    <source>
        <dbReference type="EMBL" id="KAK1845546.1"/>
    </source>
</evidence>
<protein>
    <submittedName>
        <fullName evidence="2">Uncharacterized protein</fullName>
    </submittedName>
</protein>
<reference evidence="2" key="1">
    <citation type="submission" date="2023-01" db="EMBL/GenBank/DDBJ databases">
        <title>Colletotrichum chrysophilum M932 genome sequence.</title>
        <authorList>
            <person name="Baroncelli R."/>
        </authorList>
    </citation>
    <scope>NUCLEOTIDE SEQUENCE</scope>
    <source>
        <strain evidence="2">M932</strain>
    </source>
</reference>
<dbReference type="EMBL" id="JAQOWY010000268">
    <property type="protein sequence ID" value="KAK1845546.1"/>
    <property type="molecule type" value="Genomic_DNA"/>
</dbReference>
<sequence>MEEIERVQVPSVSVRDGSVSLLVVTGGGAADYQGKVKQAATCKVRAHRIHSSNSVLASQVHLLPPVSPPPQTTTSTNPPFPPIPIAAHPQSPITPKSSRLALISRVPFAVRSTYDGTLARSLPSHPDRLETDAFPEPAQYRPVVLSTVPNIS</sequence>
<dbReference type="AlphaFoldDB" id="A0AAD9ACC5"/>
<comment type="caution">
    <text evidence="2">The sequence shown here is derived from an EMBL/GenBank/DDBJ whole genome shotgun (WGS) entry which is preliminary data.</text>
</comment>
<keyword evidence="3" id="KW-1185">Reference proteome</keyword>